<keyword evidence="7 12" id="KW-0406">Ion transport</keyword>
<evidence type="ECO:0000256" key="7">
    <source>
        <dbReference type="ARBA" id="ARBA00023065"/>
    </source>
</evidence>
<comment type="caution">
    <text evidence="13">The sequence shown here is derived from an EMBL/GenBank/DDBJ whole genome shotgun (WGS) entry which is preliminary data.</text>
</comment>
<dbReference type="Proteomes" id="UP000218767">
    <property type="component" value="Unassembled WGS sequence"/>
</dbReference>
<dbReference type="GO" id="GO:0005886">
    <property type="term" value="C:plasma membrane"/>
    <property type="evidence" value="ECO:0007669"/>
    <property type="project" value="UniProtKB-SubCell"/>
</dbReference>
<dbReference type="AlphaFoldDB" id="A0A2A4X0X0"/>
<comment type="similarity">
    <text evidence="10 12">Belongs to the fluoride channel Fluc/FEX (TC 1.A.43) family.</text>
</comment>
<feature type="transmembrane region" description="Helical" evidence="12">
    <location>
        <begin position="33"/>
        <end position="56"/>
    </location>
</feature>
<protein>
    <recommendedName>
        <fullName evidence="12">Fluoride-specific ion channel FluC</fullName>
    </recommendedName>
</protein>
<dbReference type="GO" id="GO:0046872">
    <property type="term" value="F:metal ion binding"/>
    <property type="evidence" value="ECO:0007669"/>
    <property type="project" value="UniProtKB-KW"/>
</dbReference>
<dbReference type="EMBL" id="NVUL01000061">
    <property type="protein sequence ID" value="PCI76180.1"/>
    <property type="molecule type" value="Genomic_DNA"/>
</dbReference>
<dbReference type="PANTHER" id="PTHR28259:SF1">
    <property type="entry name" value="FLUORIDE EXPORT PROTEIN 1-RELATED"/>
    <property type="match status" value="1"/>
</dbReference>
<evidence type="ECO:0000256" key="11">
    <source>
        <dbReference type="ARBA" id="ARBA00035585"/>
    </source>
</evidence>
<dbReference type="NCBIfam" id="TIGR00494">
    <property type="entry name" value="crcB"/>
    <property type="match status" value="1"/>
</dbReference>
<evidence type="ECO:0000256" key="8">
    <source>
        <dbReference type="ARBA" id="ARBA00023136"/>
    </source>
</evidence>
<evidence type="ECO:0000256" key="6">
    <source>
        <dbReference type="ARBA" id="ARBA00023053"/>
    </source>
</evidence>
<evidence type="ECO:0000256" key="4">
    <source>
        <dbReference type="ARBA" id="ARBA00022692"/>
    </source>
</evidence>
<evidence type="ECO:0000256" key="5">
    <source>
        <dbReference type="ARBA" id="ARBA00022989"/>
    </source>
</evidence>
<keyword evidence="3" id="KW-0997">Cell inner membrane</keyword>
<gene>
    <name evidence="12 13" type="primary">crcB</name>
    <name evidence="12" type="synonym">fluC</name>
    <name evidence="13" type="ORF">COB20_11235</name>
</gene>
<dbReference type="InterPro" id="IPR003691">
    <property type="entry name" value="FluC"/>
</dbReference>
<keyword evidence="8 12" id="KW-0472">Membrane</keyword>
<keyword evidence="12" id="KW-0479">Metal-binding</keyword>
<dbReference type="GO" id="GO:0140114">
    <property type="term" value="P:cellular detoxification of fluoride"/>
    <property type="evidence" value="ECO:0007669"/>
    <property type="project" value="UniProtKB-UniRule"/>
</dbReference>
<keyword evidence="2 12" id="KW-1003">Cell membrane</keyword>
<evidence type="ECO:0000256" key="3">
    <source>
        <dbReference type="ARBA" id="ARBA00022519"/>
    </source>
</evidence>
<dbReference type="GO" id="GO:0062054">
    <property type="term" value="F:fluoride channel activity"/>
    <property type="evidence" value="ECO:0007669"/>
    <property type="project" value="UniProtKB-UniRule"/>
</dbReference>
<comment type="activity regulation">
    <text evidence="12">Na(+) is not transported, but it plays an essential structural role and its presence is essential for fluoride channel function.</text>
</comment>
<feature type="transmembrane region" description="Helical" evidence="12">
    <location>
        <begin position="68"/>
        <end position="90"/>
    </location>
</feature>
<keyword evidence="9 12" id="KW-0407">Ion channel</keyword>
<dbReference type="HAMAP" id="MF_00454">
    <property type="entry name" value="FluC"/>
    <property type="match status" value="1"/>
</dbReference>
<evidence type="ECO:0000313" key="14">
    <source>
        <dbReference type="Proteomes" id="UP000218767"/>
    </source>
</evidence>
<evidence type="ECO:0000256" key="12">
    <source>
        <dbReference type="HAMAP-Rule" id="MF_00454"/>
    </source>
</evidence>
<keyword evidence="4 12" id="KW-0812">Transmembrane</keyword>
<feature type="binding site" evidence="12">
    <location>
        <position position="78"/>
    </location>
    <ligand>
        <name>Na(+)</name>
        <dbReference type="ChEBI" id="CHEBI:29101"/>
        <note>structural</note>
    </ligand>
</feature>
<comment type="subcellular location">
    <subcellularLocation>
        <location evidence="1 12">Cell membrane</location>
        <topology evidence="1 12">Multi-pass membrane protein</topology>
    </subcellularLocation>
</comment>
<dbReference type="PANTHER" id="PTHR28259">
    <property type="entry name" value="FLUORIDE EXPORT PROTEIN 1-RELATED"/>
    <property type="match status" value="1"/>
</dbReference>
<accession>A0A2A4X0X0</accession>
<evidence type="ECO:0000256" key="10">
    <source>
        <dbReference type="ARBA" id="ARBA00035120"/>
    </source>
</evidence>
<reference evidence="14" key="1">
    <citation type="submission" date="2017-08" db="EMBL/GenBank/DDBJ databases">
        <title>A dynamic microbial community with high functional redundancy inhabits the cold, oxic subseafloor aquifer.</title>
        <authorList>
            <person name="Tully B.J."/>
            <person name="Wheat C.G."/>
            <person name="Glazer B.T."/>
            <person name="Huber J.A."/>
        </authorList>
    </citation>
    <scope>NUCLEOTIDE SEQUENCE [LARGE SCALE GENOMIC DNA]</scope>
</reference>
<comment type="function">
    <text evidence="12">Fluoride-specific ion channel. Important for reducing fluoride concentration in the cell, thus reducing its toxicity.</text>
</comment>
<feature type="binding site" evidence="12">
    <location>
        <position position="75"/>
    </location>
    <ligand>
        <name>Na(+)</name>
        <dbReference type="ChEBI" id="CHEBI:29101"/>
        <note>structural</note>
    </ligand>
</feature>
<proteinExistence type="inferred from homology"/>
<evidence type="ECO:0000313" key="13">
    <source>
        <dbReference type="EMBL" id="PCI76180.1"/>
    </source>
</evidence>
<evidence type="ECO:0000256" key="1">
    <source>
        <dbReference type="ARBA" id="ARBA00004651"/>
    </source>
</evidence>
<dbReference type="Pfam" id="PF02537">
    <property type="entry name" value="CRCB"/>
    <property type="match status" value="1"/>
</dbReference>
<evidence type="ECO:0000256" key="2">
    <source>
        <dbReference type="ARBA" id="ARBA00022475"/>
    </source>
</evidence>
<evidence type="ECO:0000256" key="9">
    <source>
        <dbReference type="ARBA" id="ARBA00023303"/>
    </source>
</evidence>
<keyword evidence="6 12" id="KW-0915">Sodium</keyword>
<feature type="transmembrane region" description="Helical" evidence="12">
    <location>
        <begin position="96"/>
        <end position="116"/>
    </location>
</feature>
<keyword evidence="5 12" id="KW-1133">Transmembrane helix</keyword>
<organism evidence="13 14">
    <name type="scientific">SAR86 cluster bacterium</name>
    <dbReference type="NCBI Taxonomy" id="2030880"/>
    <lineage>
        <taxon>Bacteria</taxon>
        <taxon>Pseudomonadati</taxon>
        <taxon>Pseudomonadota</taxon>
        <taxon>Gammaproteobacteria</taxon>
        <taxon>SAR86 cluster</taxon>
    </lineage>
</organism>
<comment type="catalytic activity">
    <reaction evidence="11">
        <text>fluoride(in) = fluoride(out)</text>
        <dbReference type="Rhea" id="RHEA:76159"/>
        <dbReference type="ChEBI" id="CHEBI:17051"/>
    </reaction>
    <physiologicalReaction direction="left-to-right" evidence="11">
        <dbReference type="Rhea" id="RHEA:76160"/>
    </physiologicalReaction>
</comment>
<sequence>MNTYMAIAFGGAFGAVSRFWLHGAVQRFNGSSFPLGTFAVNILGSFLIGVFFVVLAEKAQLSEPWRPLIVVGFLGAMTTFSTFSLDALLLFEQGHYNTALFYIVSSVALCLFAAFAGMQITRVVL</sequence>
<keyword evidence="12" id="KW-0813">Transport</keyword>
<name>A0A2A4X0X0_9GAMM</name>